<accession>E4YE18</accession>
<dbReference type="EMBL" id="FN654446">
    <property type="protein sequence ID" value="CBY33768.1"/>
    <property type="molecule type" value="Genomic_DNA"/>
</dbReference>
<protein>
    <submittedName>
        <fullName evidence="1">Uncharacterized protein</fullName>
    </submittedName>
</protein>
<gene>
    <name evidence="1" type="ORF">GSOID_T00021715001</name>
</gene>
<evidence type="ECO:0000313" key="1">
    <source>
        <dbReference type="EMBL" id="CBY33768.1"/>
    </source>
</evidence>
<organism evidence="1">
    <name type="scientific">Oikopleura dioica</name>
    <name type="common">Tunicate</name>
    <dbReference type="NCBI Taxonomy" id="34765"/>
    <lineage>
        <taxon>Eukaryota</taxon>
        <taxon>Metazoa</taxon>
        <taxon>Chordata</taxon>
        <taxon>Tunicata</taxon>
        <taxon>Appendicularia</taxon>
        <taxon>Copelata</taxon>
        <taxon>Oikopleuridae</taxon>
        <taxon>Oikopleura</taxon>
    </lineage>
</organism>
<sequence length="54" mass="6647">MLPKYKSLLTPFSLFLVQQQRINLQNNLFSIQPQDRCLRFLSNHFFVFFQRVFH</sequence>
<dbReference type="Proteomes" id="UP000011014">
    <property type="component" value="Unassembled WGS sequence"/>
</dbReference>
<reference evidence="1" key="1">
    <citation type="journal article" date="2010" name="Science">
        <title>Plasticity of animal genome architecture unmasked by rapid evolution of a pelagic tunicate.</title>
        <authorList>
            <person name="Denoeud F."/>
            <person name="Henriet S."/>
            <person name="Mungpakdee S."/>
            <person name="Aury J.M."/>
            <person name="Da Silva C."/>
            <person name="Brinkmann H."/>
            <person name="Mikhaleva J."/>
            <person name="Olsen L.C."/>
            <person name="Jubin C."/>
            <person name="Canestro C."/>
            <person name="Bouquet J.M."/>
            <person name="Danks G."/>
            <person name="Poulain J."/>
            <person name="Campsteijn C."/>
            <person name="Adamski M."/>
            <person name="Cross I."/>
            <person name="Yadetie F."/>
            <person name="Muffato M."/>
            <person name="Louis A."/>
            <person name="Butcher S."/>
            <person name="Tsagkogeorga G."/>
            <person name="Konrad A."/>
            <person name="Singh S."/>
            <person name="Jensen M.F."/>
            <person name="Cong E.H."/>
            <person name="Eikeseth-Otteraa H."/>
            <person name="Noel B."/>
            <person name="Anthouard V."/>
            <person name="Porcel B.M."/>
            <person name="Kachouri-Lafond R."/>
            <person name="Nishino A."/>
            <person name="Ugolini M."/>
            <person name="Chourrout P."/>
            <person name="Nishida H."/>
            <person name="Aasland R."/>
            <person name="Huzurbazar S."/>
            <person name="Westhof E."/>
            <person name="Delsuc F."/>
            <person name="Lehrach H."/>
            <person name="Reinhardt R."/>
            <person name="Weissenbach J."/>
            <person name="Roy S.W."/>
            <person name="Artiguenave F."/>
            <person name="Postlethwait J.H."/>
            <person name="Manak J.R."/>
            <person name="Thompson E.M."/>
            <person name="Jaillon O."/>
            <person name="Du Pasquier L."/>
            <person name="Boudinot P."/>
            <person name="Liberles D.A."/>
            <person name="Volff J.N."/>
            <person name="Philippe H."/>
            <person name="Lenhard B."/>
            <person name="Roest Crollius H."/>
            <person name="Wincker P."/>
            <person name="Chourrout D."/>
        </authorList>
    </citation>
    <scope>NUCLEOTIDE SEQUENCE [LARGE SCALE GENOMIC DNA]</scope>
</reference>
<proteinExistence type="predicted"/>
<name>E4YE18_OIKDI</name>
<dbReference type="AlphaFoldDB" id="E4YE18"/>